<dbReference type="Proteomes" id="UP001459277">
    <property type="component" value="Unassembled WGS sequence"/>
</dbReference>
<dbReference type="PANTHER" id="PTHR47074">
    <property type="entry name" value="BNAC02G40300D PROTEIN"/>
    <property type="match status" value="1"/>
</dbReference>
<dbReference type="GO" id="GO:0004523">
    <property type="term" value="F:RNA-DNA hybrid ribonuclease activity"/>
    <property type="evidence" value="ECO:0007669"/>
    <property type="project" value="InterPro"/>
</dbReference>
<dbReference type="EMBL" id="JAZDWU010000010">
    <property type="protein sequence ID" value="KAK9988851.1"/>
    <property type="molecule type" value="Genomic_DNA"/>
</dbReference>
<dbReference type="InterPro" id="IPR036397">
    <property type="entry name" value="RNaseH_sf"/>
</dbReference>
<evidence type="ECO:0000259" key="2">
    <source>
        <dbReference type="Pfam" id="PF13456"/>
    </source>
</evidence>
<feature type="domain" description="RNase H type-1" evidence="2">
    <location>
        <begin position="96"/>
        <end position="208"/>
    </location>
</feature>
<dbReference type="InterPro" id="IPR052929">
    <property type="entry name" value="RNase_H-like_EbsB-rel"/>
</dbReference>
<name>A0AAW2BSN3_9ROSI</name>
<evidence type="ECO:0000313" key="3">
    <source>
        <dbReference type="EMBL" id="KAK9988851.1"/>
    </source>
</evidence>
<reference evidence="3 4" key="1">
    <citation type="submission" date="2024-01" db="EMBL/GenBank/DDBJ databases">
        <title>A telomere-to-telomere, gap-free genome of sweet tea (Lithocarpus litseifolius).</title>
        <authorList>
            <person name="Zhou J."/>
        </authorList>
    </citation>
    <scope>NUCLEOTIDE SEQUENCE [LARGE SCALE GENOMIC DNA]</scope>
    <source>
        <strain evidence="3">Zhou-2022a</strain>
        <tissue evidence="3">Leaf</tissue>
    </source>
</reference>
<sequence length="240" mass="26803">MPRSHRDPAKSRRDRPDLLEIRRDVIKIRRLLAKSGKFSLNPKPTEDRSKPGKNPTTRTDSAHRYKEPRKIAREVREFGLEFQETSLPRQGSAAKGWCGVGVVIRNENGMIMGAMSKKLPIPLRAMEVEAKALEEGIQLAWDLGLWDVDVESDAQVVVDAVAGVEKGPCAIQKVVEGAKLRLEAFRSWSYAHILRQSNMAAHLLAREAFNVTDCVVWVEDTPSVIANQVLVDVNVVDCCP</sequence>
<dbReference type="Pfam" id="PF13456">
    <property type="entry name" value="RVT_3"/>
    <property type="match status" value="1"/>
</dbReference>
<evidence type="ECO:0000256" key="1">
    <source>
        <dbReference type="SAM" id="MobiDB-lite"/>
    </source>
</evidence>
<evidence type="ECO:0000313" key="4">
    <source>
        <dbReference type="Proteomes" id="UP001459277"/>
    </source>
</evidence>
<dbReference type="CDD" id="cd06222">
    <property type="entry name" value="RNase_H_like"/>
    <property type="match status" value="1"/>
</dbReference>
<dbReference type="InterPro" id="IPR002156">
    <property type="entry name" value="RNaseH_domain"/>
</dbReference>
<organism evidence="3 4">
    <name type="scientific">Lithocarpus litseifolius</name>
    <dbReference type="NCBI Taxonomy" id="425828"/>
    <lineage>
        <taxon>Eukaryota</taxon>
        <taxon>Viridiplantae</taxon>
        <taxon>Streptophyta</taxon>
        <taxon>Embryophyta</taxon>
        <taxon>Tracheophyta</taxon>
        <taxon>Spermatophyta</taxon>
        <taxon>Magnoliopsida</taxon>
        <taxon>eudicotyledons</taxon>
        <taxon>Gunneridae</taxon>
        <taxon>Pentapetalae</taxon>
        <taxon>rosids</taxon>
        <taxon>fabids</taxon>
        <taxon>Fagales</taxon>
        <taxon>Fagaceae</taxon>
        <taxon>Lithocarpus</taxon>
    </lineage>
</organism>
<dbReference type="Gene3D" id="3.30.420.10">
    <property type="entry name" value="Ribonuclease H-like superfamily/Ribonuclease H"/>
    <property type="match status" value="1"/>
</dbReference>
<comment type="caution">
    <text evidence="3">The sequence shown here is derived from an EMBL/GenBank/DDBJ whole genome shotgun (WGS) entry which is preliminary data.</text>
</comment>
<feature type="region of interest" description="Disordered" evidence="1">
    <location>
        <begin position="36"/>
        <end position="68"/>
    </location>
</feature>
<keyword evidence="4" id="KW-1185">Reference proteome</keyword>
<proteinExistence type="predicted"/>
<dbReference type="AlphaFoldDB" id="A0AAW2BSN3"/>
<dbReference type="PANTHER" id="PTHR47074:SF11">
    <property type="entry name" value="REVERSE TRANSCRIPTASE-LIKE PROTEIN"/>
    <property type="match status" value="1"/>
</dbReference>
<gene>
    <name evidence="3" type="ORF">SO802_029090</name>
</gene>
<dbReference type="InterPro" id="IPR044730">
    <property type="entry name" value="RNase_H-like_dom_plant"/>
</dbReference>
<dbReference type="InterPro" id="IPR012337">
    <property type="entry name" value="RNaseH-like_sf"/>
</dbReference>
<protein>
    <recommendedName>
        <fullName evidence="2">RNase H type-1 domain-containing protein</fullName>
    </recommendedName>
</protein>
<dbReference type="GO" id="GO:0003676">
    <property type="term" value="F:nucleic acid binding"/>
    <property type="evidence" value="ECO:0007669"/>
    <property type="project" value="InterPro"/>
</dbReference>
<dbReference type="SUPFAM" id="SSF53098">
    <property type="entry name" value="Ribonuclease H-like"/>
    <property type="match status" value="1"/>
</dbReference>
<accession>A0AAW2BSN3</accession>